<keyword evidence="1" id="KW-0479">Metal-binding</keyword>
<evidence type="ECO:0000256" key="1">
    <source>
        <dbReference type="PIRSR" id="PIRSR600760-2"/>
    </source>
</evidence>
<dbReference type="GO" id="GO:0007165">
    <property type="term" value="P:signal transduction"/>
    <property type="evidence" value="ECO:0007669"/>
    <property type="project" value="TreeGrafter"/>
</dbReference>
<feature type="binding site" evidence="1">
    <location>
        <position position="96"/>
    </location>
    <ligand>
        <name>Mg(2+)</name>
        <dbReference type="ChEBI" id="CHEBI:18420"/>
        <label>1</label>
        <note>catalytic</note>
    </ligand>
</feature>
<comment type="caution">
    <text evidence="2">The sequence shown here is derived from an EMBL/GenBank/DDBJ whole genome shotgun (WGS) entry which is preliminary data.</text>
</comment>
<gene>
    <name evidence="2" type="ORF">A2755_03685</name>
</gene>
<dbReference type="GO" id="GO:0046872">
    <property type="term" value="F:metal ion binding"/>
    <property type="evidence" value="ECO:0007669"/>
    <property type="project" value="UniProtKB-KW"/>
</dbReference>
<keyword evidence="1" id="KW-0460">Magnesium</keyword>
<dbReference type="AlphaFoldDB" id="A0A1F8DQY1"/>
<proteinExistence type="predicted"/>
<dbReference type="EMBL" id="MGIP01000013">
    <property type="protein sequence ID" value="OGM91027.1"/>
    <property type="molecule type" value="Genomic_DNA"/>
</dbReference>
<comment type="cofactor">
    <cofactor evidence="1">
        <name>Mg(2+)</name>
        <dbReference type="ChEBI" id="CHEBI:18420"/>
    </cofactor>
</comment>
<name>A0A1F8DQY1_9BACT</name>
<organism evidence="2 3">
    <name type="scientific">Candidatus Wolfebacteria bacterium RIFCSPHIGHO2_01_FULL_48_22</name>
    <dbReference type="NCBI Taxonomy" id="1802555"/>
    <lineage>
        <taxon>Bacteria</taxon>
        <taxon>Candidatus Wolfeibacteriota</taxon>
    </lineage>
</organism>
<evidence type="ECO:0000313" key="2">
    <source>
        <dbReference type="EMBL" id="OGM91027.1"/>
    </source>
</evidence>
<evidence type="ECO:0008006" key="4">
    <source>
        <dbReference type="Google" id="ProtNLM"/>
    </source>
</evidence>
<dbReference type="PRINTS" id="PR00377">
    <property type="entry name" value="IMPHPHTASES"/>
</dbReference>
<dbReference type="InterPro" id="IPR000760">
    <property type="entry name" value="Inositol_monophosphatase-like"/>
</dbReference>
<accession>A0A1F8DQY1</accession>
<evidence type="ECO:0000313" key="3">
    <source>
        <dbReference type="Proteomes" id="UP000177029"/>
    </source>
</evidence>
<feature type="binding site" evidence="1">
    <location>
        <position position="98"/>
    </location>
    <ligand>
        <name>Mg(2+)</name>
        <dbReference type="ChEBI" id="CHEBI:18420"/>
        <label>1</label>
        <note>catalytic</note>
    </ligand>
</feature>
<reference evidence="2 3" key="1">
    <citation type="journal article" date="2016" name="Nat. Commun.">
        <title>Thousands of microbial genomes shed light on interconnected biogeochemical processes in an aquifer system.</title>
        <authorList>
            <person name="Anantharaman K."/>
            <person name="Brown C.T."/>
            <person name="Hug L.A."/>
            <person name="Sharon I."/>
            <person name="Castelle C.J."/>
            <person name="Probst A.J."/>
            <person name="Thomas B.C."/>
            <person name="Singh A."/>
            <person name="Wilkins M.J."/>
            <person name="Karaoz U."/>
            <person name="Brodie E.L."/>
            <person name="Williams K.H."/>
            <person name="Hubbard S.S."/>
            <person name="Banfield J.F."/>
        </authorList>
    </citation>
    <scope>NUCLEOTIDE SEQUENCE [LARGE SCALE GENOMIC DNA]</scope>
</reference>
<dbReference type="STRING" id="1802555.A2755_03685"/>
<dbReference type="PANTHER" id="PTHR20854:SF4">
    <property type="entry name" value="INOSITOL-1-MONOPHOSPHATASE-RELATED"/>
    <property type="match status" value="1"/>
</dbReference>
<dbReference type="Gene3D" id="3.40.190.80">
    <property type="match status" value="1"/>
</dbReference>
<dbReference type="GO" id="GO:0008934">
    <property type="term" value="F:inositol monophosphate 1-phosphatase activity"/>
    <property type="evidence" value="ECO:0007669"/>
    <property type="project" value="TreeGrafter"/>
</dbReference>
<dbReference type="PANTHER" id="PTHR20854">
    <property type="entry name" value="INOSITOL MONOPHOSPHATASE"/>
    <property type="match status" value="1"/>
</dbReference>
<dbReference type="GO" id="GO:0006020">
    <property type="term" value="P:inositol metabolic process"/>
    <property type="evidence" value="ECO:0007669"/>
    <property type="project" value="TreeGrafter"/>
</dbReference>
<dbReference type="Pfam" id="PF00459">
    <property type="entry name" value="Inositol_P"/>
    <property type="match status" value="1"/>
</dbReference>
<dbReference type="SUPFAM" id="SSF56655">
    <property type="entry name" value="Carbohydrate phosphatase"/>
    <property type="match status" value="1"/>
</dbReference>
<feature type="binding site" evidence="1">
    <location>
        <position position="99"/>
    </location>
    <ligand>
        <name>Mg(2+)</name>
        <dbReference type="ChEBI" id="CHEBI:18420"/>
        <label>1</label>
        <note>catalytic</note>
    </ligand>
</feature>
<dbReference type="Gene3D" id="3.30.540.10">
    <property type="entry name" value="Fructose-1,6-Bisphosphatase, subunit A, domain 1"/>
    <property type="match status" value="1"/>
</dbReference>
<protein>
    <recommendedName>
        <fullName evidence="4">Inositol monophosphatase</fullName>
    </recommendedName>
</protein>
<sequence length="288" mass="31343">MNNEGYSQTAEKEPDFENIMQLALHASYAVHEALGEKGEETVTKNQFGETALRIDMEAEEVVLKALRDARVPIHIIAEEHGTVDITPHPTYLGVLDGLDGTNRYQAGRGRERYGTMFGVFSSLNPTYSDYLSSGIMEHSTGKLFIANKGAGSFVVEKGAKLPIHASGREHLDTETRIYLNQYWGVCRNIADKLGSLPFSDPRAYAAYFSDLASGAVDLVVSSTGKNNLELAIGYGLITEAGGVVVDMQGESLGNKKYLAFGQKEELPIIASSSEQLARELIKYVGARG</sequence>
<dbReference type="Proteomes" id="UP000177029">
    <property type="component" value="Unassembled WGS sequence"/>
</dbReference>
<feature type="binding site" evidence="1">
    <location>
        <position position="78"/>
    </location>
    <ligand>
        <name>Mg(2+)</name>
        <dbReference type="ChEBI" id="CHEBI:18420"/>
        <label>1</label>
        <note>catalytic</note>
    </ligand>
</feature>